<accession>A0A0E0QQ83</accession>
<dbReference type="EnsemblPlants" id="ORUFI09G07550.1">
    <property type="protein sequence ID" value="ORUFI09G07550.1"/>
    <property type="gene ID" value="ORUFI09G07550"/>
</dbReference>
<reference evidence="3" key="1">
    <citation type="submission" date="2013-06" db="EMBL/GenBank/DDBJ databases">
        <authorList>
            <person name="Zhao Q."/>
        </authorList>
    </citation>
    <scope>NUCLEOTIDE SEQUENCE</scope>
    <source>
        <strain evidence="3">cv. W1943</strain>
    </source>
</reference>
<feature type="region of interest" description="Disordered" evidence="1">
    <location>
        <begin position="34"/>
        <end position="174"/>
    </location>
</feature>
<reference evidence="2" key="2">
    <citation type="submission" date="2015-06" db="UniProtKB">
        <authorList>
            <consortium name="EnsemblPlants"/>
        </authorList>
    </citation>
    <scope>IDENTIFICATION</scope>
</reference>
<dbReference type="HOGENOM" id="CLU_1542583_0_0_1"/>
<proteinExistence type="predicted"/>
<feature type="compositionally biased region" description="Pro residues" evidence="1">
    <location>
        <begin position="111"/>
        <end position="120"/>
    </location>
</feature>
<organism evidence="2 3">
    <name type="scientific">Oryza rufipogon</name>
    <name type="common">Brownbeard rice</name>
    <name type="synonym">Asian wild rice</name>
    <dbReference type="NCBI Taxonomy" id="4529"/>
    <lineage>
        <taxon>Eukaryota</taxon>
        <taxon>Viridiplantae</taxon>
        <taxon>Streptophyta</taxon>
        <taxon>Embryophyta</taxon>
        <taxon>Tracheophyta</taxon>
        <taxon>Spermatophyta</taxon>
        <taxon>Magnoliopsida</taxon>
        <taxon>Liliopsida</taxon>
        <taxon>Poales</taxon>
        <taxon>Poaceae</taxon>
        <taxon>BOP clade</taxon>
        <taxon>Oryzoideae</taxon>
        <taxon>Oryzeae</taxon>
        <taxon>Oryzinae</taxon>
        <taxon>Oryza</taxon>
    </lineage>
</organism>
<sequence length="174" mass="18655">MKSTFSLCLEACRRGCGYVTPADASGRCGWVAPSAAGADGREKHTTEDIAVQETMVGDEHGDRSRCRVGGGPPPPAAQKKEEGGLPRELETAAGSSITSRELHRGLRHTPSTPPPRPPPASGSALPMAPHIERENEVERKRHMLSPMSSVLPALPFLPRAPRPPRRPRRCPPPA</sequence>
<feature type="compositionally biased region" description="Basic and acidic residues" evidence="1">
    <location>
        <begin position="78"/>
        <end position="90"/>
    </location>
</feature>
<dbReference type="AlphaFoldDB" id="A0A0E0QQ83"/>
<evidence type="ECO:0000313" key="3">
    <source>
        <dbReference type="Proteomes" id="UP000008022"/>
    </source>
</evidence>
<evidence type="ECO:0000313" key="2">
    <source>
        <dbReference type="EnsemblPlants" id="ORUFI09G07550.1"/>
    </source>
</evidence>
<keyword evidence="3" id="KW-1185">Reference proteome</keyword>
<dbReference type="Gramene" id="ORUFI09G07550.1">
    <property type="protein sequence ID" value="ORUFI09G07550.1"/>
    <property type="gene ID" value="ORUFI09G07550"/>
</dbReference>
<feature type="compositionally biased region" description="Basic residues" evidence="1">
    <location>
        <begin position="162"/>
        <end position="174"/>
    </location>
</feature>
<feature type="compositionally biased region" description="Basic and acidic residues" evidence="1">
    <location>
        <begin position="130"/>
        <end position="139"/>
    </location>
</feature>
<dbReference type="Proteomes" id="UP000008022">
    <property type="component" value="Unassembled WGS sequence"/>
</dbReference>
<name>A0A0E0QQ83_ORYRU</name>
<evidence type="ECO:0000256" key="1">
    <source>
        <dbReference type="SAM" id="MobiDB-lite"/>
    </source>
</evidence>
<protein>
    <submittedName>
        <fullName evidence="2">Uncharacterized protein</fullName>
    </submittedName>
</protein>